<comment type="caution">
    <text evidence="8">The sequence shown here is derived from an EMBL/GenBank/DDBJ whole genome shotgun (WGS) entry which is preliminary data.</text>
</comment>
<organism evidence="8 9">
    <name type="scientific">Paraherbaspirillum soli</name>
    <dbReference type="NCBI Taxonomy" id="631222"/>
    <lineage>
        <taxon>Bacteria</taxon>
        <taxon>Pseudomonadati</taxon>
        <taxon>Pseudomonadota</taxon>
        <taxon>Betaproteobacteria</taxon>
        <taxon>Burkholderiales</taxon>
        <taxon>Oxalobacteraceae</taxon>
        <taxon>Paraherbaspirillum</taxon>
    </lineage>
</organism>
<evidence type="ECO:0000256" key="2">
    <source>
        <dbReference type="ARBA" id="ARBA00022723"/>
    </source>
</evidence>
<dbReference type="InterPro" id="IPR006620">
    <property type="entry name" value="Pro_4_hyd_alph"/>
</dbReference>
<proteinExistence type="predicted"/>
<evidence type="ECO:0000313" key="9">
    <source>
        <dbReference type="Proteomes" id="UP001596045"/>
    </source>
</evidence>
<keyword evidence="2" id="KW-0479">Metal-binding</keyword>
<dbReference type="InterPro" id="IPR045054">
    <property type="entry name" value="P4HA-like"/>
</dbReference>
<keyword evidence="6" id="KW-0408">Iron</keyword>
<evidence type="ECO:0000256" key="5">
    <source>
        <dbReference type="ARBA" id="ARBA00023002"/>
    </source>
</evidence>
<gene>
    <name evidence="8" type="ORF">ACFPM8_08730</name>
</gene>
<dbReference type="InterPro" id="IPR005123">
    <property type="entry name" value="Oxoglu/Fe-dep_dioxygenase_dom"/>
</dbReference>
<dbReference type="RefSeq" id="WP_378997101.1">
    <property type="nucleotide sequence ID" value="NZ_JBHSMT010000013.1"/>
</dbReference>
<dbReference type="SMART" id="SM00702">
    <property type="entry name" value="P4Hc"/>
    <property type="match status" value="1"/>
</dbReference>
<keyword evidence="4" id="KW-0223">Dioxygenase</keyword>
<dbReference type="Pfam" id="PF13640">
    <property type="entry name" value="2OG-FeII_Oxy_3"/>
    <property type="match status" value="1"/>
</dbReference>
<dbReference type="EMBL" id="JBHSMT010000013">
    <property type="protein sequence ID" value="MFC5474044.1"/>
    <property type="molecule type" value="Genomic_DNA"/>
</dbReference>
<protein>
    <submittedName>
        <fullName evidence="8">2OG-Fe(II) oxygenase</fullName>
    </submittedName>
</protein>
<reference evidence="9" key="1">
    <citation type="journal article" date="2019" name="Int. J. Syst. Evol. Microbiol.">
        <title>The Global Catalogue of Microorganisms (GCM) 10K type strain sequencing project: providing services to taxonomists for standard genome sequencing and annotation.</title>
        <authorList>
            <consortium name="The Broad Institute Genomics Platform"/>
            <consortium name="The Broad Institute Genome Sequencing Center for Infectious Disease"/>
            <person name="Wu L."/>
            <person name="Ma J."/>
        </authorList>
    </citation>
    <scope>NUCLEOTIDE SEQUENCE [LARGE SCALE GENOMIC DNA]</scope>
    <source>
        <strain evidence="9">JCM 17066</strain>
    </source>
</reference>
<evidence type="ECO:0000256" key="4">
    <source>
        <dbReference type="ARBA" id="ARBA00022964"/>
    </source>
</evidence>
<evidence type="ECO:0000259" key="7">
    <source>
        <dbReference type="PROSITE" id="PS51471"/>
    </source>
</evidence>
<dbReference type="PANTHER" id="PTHR10869:SF246">
    <property type="entry name" value="TRANSMEMBRANE PROLYL 4-HYDROXYLASE"/>
    <property type="match status" value="1"/>
</dbReference>
<sequence length="255" mass="28292">MQQQAQIALDNNWLQQARSVVTGRTPPPGFPQPGAYIDEEPHMRVAPSMDAGDRRIGATVCCRQPLVVALDNVLSVAECEQLIRVGEQKLQRSMVLDMQDGSEVPSTVRTSRGAWLPEDADALLPIVNRRLAQLTGWPQENGEDLHLLNYSVGGEYKPHHDYFPFTEAGSQVHLARGGQRTATLIVYLNDVEEGGATVFPKLGLSLQPRRGHAVYFEYTNSLNQVNPLCLHGGSPVVSGEKWIVTKWYHQEPFEA</sequence>
<dbReference type="Gene3D" id="2.60.120.620">
    <property type="entry name" value="q2cbj1_9rhob like domain"/>
    <property type="match status" value="1"/>
</dbReference>
<dbReference type="InterPro" id="IPR044862">
    <property type="entry name" value="Pro_4_hyd_alph_FE2OG_OXY"/>
</dbReference>
<keyword evidence="5" id="KW-0560">Oxidoreductase</keyword>
<feature type="domain" description="Fe2OG dioxygenase" evidence="7">
    <location>
        <begin position="141"/>
        <end position="250"/>
    </location>
</feature>
<keyword evidence="9" id="KW-1185">Reference proteome</keyword>
<evidence type="ECO:0000313" key="8">
    <source>
        <dbReference type="EMBL" id="MFC5474044.1"/>
    </source>
</evidence>
<dbReference type="PROSITE" id="PS51471">
    <property type="entry name" value="FE2OG_OXY"/>
    <property type="match status" value="1"/>
</dbReference>
<accession>A0ABW0M764</accession>
<dbReference type="Proteomes" id="UP001596045">
    <property type="component" value="Unassembled WGS sequence"/>
</dbReference>
<evidence type="ECO:0000256" key="1">
    <source>
        <dbReference type="ARBA" id="ARBA00001961"/>
    </source>
</evidence>
<evidence type="ECO:0000256" key="6">
    <source>
        <dbReference type="ARBA" id="ARBA00023004"/>
    </source>
</evidence>
<keyword evidence="3" id="KW-0847">Vitamin C</keyword>
<evidence type="ECO:0000256" key="3">
    <source>
        <dbReference type="ARBA" id="ARBA00022896"/>
    </source>
</evidence>
<dbReference type="PANTHER" id="PTHR10869">
    <property type="entry name" value="PROLYL 4-HYDROXYLASE ALPHA SUBUNIT"/>
    <property type="match status" value="1"/>
</dbReference>
<name>A0ABW0M764_9BURK</name>
<comment type="cofactor">
    <cofactor evidence="1">
        <name>L-ascorbate</name>
        <dbReference type="ChEBI" id="CHEBI:38290"/>
    </cofactor>
</comment>